<evidence type="ECO:0000256" key="2">
    <source>
        <dbReference type="ARBA" id="ARBA00022490"/>
    </source>
</evidence>
<dbReference type="SUPFAM" id="SSF54980">
    <property type="entry name" value="EF-G C-terminal domain-like"/>
    <property type="match status" value="2"/>
</dbReference>
<accession>A0A310SX29</accession>
<keyword evidence="4" id="KW-0547">Nucleotide-binding</keyword>
<dbReference type="SUPFAM" id="SSF54211">
    <property type="entry name" value="Ribosomal protein S5 domain 2-like"/>
    <property type="match status" value="1"/>
</dbReference>
<evidence type="ECO:0000313" key="14">
    <source>
        <dbReference type="EMBL" id="OAD62656.1"/>
    </source>
</evidence>
<dbReference type="Gene3D" id="3.30.70.870">
    <property type="entry name" value="Elongation Factor G (Translational Gtpase), domain 3"/>
    <property type="match status" value="1"/>
</dbReference>
<feature type="domain" description="Tr-type G" evidence="12">
    <location>
        <begin position="622"/>
        <end position="953"/>
    </location>
</feature>
<feature type="domain" description="C2HC/C3H-type" evidence="13">
    <location>
        <begin position="514"/>
        <end position="543"/>
    </location>
</feature>
<dbReference type="CDD" id="cd03700">
    <property type="entry name" value="EF2_snRNP_like_II"/>
    <property type="match status" value="1"/>
</dbReference>
<dbReference type="Gene3D" id="3.30.160.60">
    <property type="entry name" value="Classic Zinc Finger"/>
    <property type="match status" value="4"/>
</dbReference>
<dbReference type="Gene3D" id="2.40.30.10">
    <property type="entry name" value="Translation factors"/>
    <property type="match status" value="1"/>
</dbReference>
<feature type="domain" description="C2HC/C3H-type" evidence="13">
    <location>
        <begin position="393"/>
        <end position="422"/>
    </location>
</feature>
<dbReference type="SUPFAM" id="SSF52540">
    <property type="entry name" value="P-loop containing nucleoside triphosphate hydrolases"/>
    <property type="match status" value="1"/>
</dbReference>
<feature type="compositionally biased region" description="Polar residues" evidence="11">
    <location>
        <begin position="102"/>
        <end position="133"/>
    </location>
</feature>
<keyword evidence="8" id="KW-0648">Protein biosynthesis</keyword>
<reference evidence="14 15" key="1">
    <citation type="submission" date="2015-07" db="EMBL/GenBank/DDBJ databases">
        <title>The genome of Eufriesea mexicana.</title>
        <authorList>
            <person name="Pan H."/>
            <person name="Kapheim K."/>
        </authorList>
    </citation>
    <scope>NUCLEOTIDE SEQUENCE [LARGE SCALE GENOMIC DNA]</scope>
    <source>
        <strain evidence="14">0111107269</strain>
        <tissue evidence="14">Whole body</tissue>
    </source>
</reference>
<dbReference type="FunFam" id="3.30.70.240:FF:000003">
    <property type="entry name" value="Translation elongation factor 2"/>
    <property type="match status" value="1"/>
</dbReference>
<dbReference type="PANTHER" id="PTHR42908:SF10">
    <property type="entry name" value="EUKARYOTIC TRANSLATION ELONGATION FACTOR 2"/>
    <property type="match status" value="1"/>
</dbReference>
<dbReference type="Pfam" id="PF00679">
    <property type="entry name" value="EFG_C"/>
    <property type="match status" value="1"/>
</dbReference>
<dbReference type="InterPro" id="IPR005517">
    <property type="entry name" value="Transl_elong_EFG/EF2_IV"/>
</dbReference>
<dbReference type="OrthoDB" id="364892at2759"/>
<feature type="region of interest" description="Disordered" evidence="11">
    <location>
        <begin position="228"/>
        <end position="325"/>
    </location>
</feature>
<feature type="region of interest" description="Disordered" evidence="11">
    <location>
        <begin position="23"/>
        <end position="65"/>
    </location>
</feature>
<dbReference type="FunFam" id="2.40.30.10:FF:000010">
    <property type="entry name" value="Translation elongation factor 2"/>
    <property type="match status" value="1"/>
</dbReference>
<dbReference type="InterPro" id="IPR000640">
    <property type="entry name" value="EFG_V-like"/>
</dbReference>
<dbReference type="GO" id="GO:0043022">
    <property type="term" value="F:ribosome binding"/>
    <property type="evidence" value="ECO:0007669"/>
    <property type="project" value="TreeGrafter"/>
</dbReference>
<dbReference type="Pfam" id="PF14492">
    <property type="entry name" value="EFG_III"/>
    <property type="match status" value="1"/>
</dbReference>
<dbReference type="InterPro" id="IPR031157">
    <property type="entry name" value="G_TR_CS"/>
</dbReference>
<dbReference type="PRINTS" id="PR00315">
    <property type="entry name" value="ELONGATNFCT"/>
</dbReference>
<feature type="compositionally biased region" description="Basic and acidic residues" evidence="11">
    <location>
        <begin position="473"/>
        <end position="489"/>
    </location>
</feature>
<dbReference type="Gene3D" id="3.30.70.240">
    <property type="match status" value="1"/>
</dbReference>
<evidence type="ECO:0000256" key="4">
    <source>
        <dbReference type="ARBA" id="ARBA00022741"/>
    </source>
</evidence>
<protein>
    <submittedName>
        <fullName evidence="14">Elongation factor 2</fullName>
    </submittedName>
</protein>
<dbReference type="GO" id="GO:0005525">
    <property type="term" value="F:GTP binding"/>
    <property type="evidence" value="ECO:0007669"/>
    <property type="project" value="UniProtKB-KW"/>
</dbReference>
<dbReference type="GO" id="GO:1990904">
    <property type="term" value="C:ribonucleoprotein complex"/>
    <property type="evidence" value="ECO:0007669"/>
    <property type="project" value="TreeGrafter"/>
</dbReference>
<evidence type="ECO:0000256" key="8">
    <source>
        <dbReference type="ARBA" id="ARBA00022917"/>
    </source>
</evidence>
<dbReference type="FunFam" id="3.40.50.300:FF:000058">
    <property type="entry name" value="Translation elongation factor 2"/>
    <property type="match status" value="1"/>
</dbReference>
<dbReference type="InterPro" id="IPR035647">
    <property type="entry name" value="EFG_III/V"/>
</dbReference>
<sequence length="1449" mass="162886">MEWNESPPPLLSEKTFLVIRDDSDMLEKREKQRSKLKTPDTWPPKMRHGVSLYNKSNRPKTANLGKQSVLDPDLIDKLDISLRNKELLVGSMTRFHLPKSISGETSSFPSSSRYRQNVTGAERQQYSPTSNGEATWCSGPSSVRYKRRSIKQILDPRLGYDVSVVSSKMQKQARIGGQDVIPTKKGLDNTKLDNNNNRNGTASHKVFSLSTLKKRDSRPIIQNDLEVFTSSSTKSAPEPCKSCGKSDQPERFHSHPKGTFPKPKDSPPSLKTKTTVPKIVQKPVALNFHSDKNKNKVEEMVDQESRNQEQSNISSRPSSAPMKKGPRSITCYICGREFGTASFPIHEPRCMQKWERENNSLPVNQRRPTPQRPDITINHSEWNIAAWEESQAQLVPCSKCGRTFLPERLTVHQRSCKAPTKNSESEKPGSLLGEKSASTSRVGPPMVTCQSCGRNYGTKSIKIHEPQCIKRMQAEKDKQSSNSRRKEPSRQQNSDMALVQKNLSSPTGDNAQKKTVTCYICGRDFGSTSIAIHEPQCLKKWHVENERLPLDQRRKEPEKPEIIYTCDSETGNMIVDIDAMAEASWKTHLLQLIPCKRCGRTFNPDRVNFTVDEIRAMMDKKKNIRNMSVIAHVDHGKSTLTDSLVSKAGIIAGAKAGETRFTDTRKDEQERCITIKSTAISMFFALEEKDLVFIRNPDQRDKDEKGFLINLIDSPGHVDFSSEVTAALRVTDGALVVVDCVSGVCVQTETVLRQAIAERIKPVLFMNKMDRALLELQLDSEDLYQTFQRIVENVNVIIATYSDDDGPMGEVRVDPSKGSVGFGSGLHGWAFTLKQFSEMYAEKFKIDVVKLMNRLWGESFFNPKTKKWSKQKETDNKRSFCMYVLDPIYKVFDSIMNYKKEEADNLLQKLGIVLKPEDKDKDGKALLKVVMRTWLPAGEALLQMIAIHLPSPVTAQKYRMEMLYEGPLDDEAAIGIKNCDPNGPLMMYISKMVPTSDKGRFYAFGRVFSGKVSTGMKARIMGPNFQPGKKEDLYEKAIQRTILMMGRYVEAIEDVPSGNICGLVGVDQFLVKTGTITTFKDAHNMKVMKFSVSPVVRVAVEPKNPADLPKLVEGLKRLAKSDPMVQCIIEESGEHIIAGAGELHLEICLKDLEEDHACIPIKKSDPVVSYRETISEQSNQMCLSKSPNKHNRLFMMACPMPDGLAEDIDSGDVNPRDDFKIRARYLNEKYDYDVTEARKIWCFGPDGTGPNILVDCTKGVQYLNEVKDSVVAGFQWATKEGVLSEENLRGVRFNIHDVTLHADAIHRGGGQIIPTTRRCLYACLLTASPRLMEPVYLCEIQCPETAVGGIYGVLNRRRGHVFEEQQIAGTPMFVVKAYLPVNESFGFTADLRSNTGGQAFPQCVFDHWQILPGDPMEPTSRPYQVVQETRKRKGLRGGLPDLSAYLDKL</sequence>
<dbReference type="InterPro" id="IPR027417">
    <property type="entry name" value="P-loop_NTPase"/>
</dbReference>
<keyword evidence="7" id="KW-0862">Zinc</keyword>
<comment type="subcellular location">
    <subcellularLocation>
        <location evidence="1">Cytoplasm</location>
    </subcellularLocation>
</comment>
<name>A0A310SX29_9HYME</name>
<evidence type="ECO:0000256" key="9">
    <source>
        <dbReference type="ARBA" id="ARBA00023134"/>
    </source>
</evidence>
<gene>
    <name evidence="14" type="ORF">WN48_07008</name>
</gene>
<organism evidence="14 15">
    <name type="scientific">Eufriesea mexicana</name>
    <dbReference type="NCBI Taxonomy" id="516756"/>
    <lineage>
        <taxon>Eukaryota</taxon>
        <taxon>Metazoa</taxon>
        <taxon>Ecdysozoa</taxon>
        <taxon>Arthropoda</taxon>
        <taxon>Hexapoda</taxon>
        <taxon>Insecta</taxon>
        <taxon>Pterygota</taxon>
        <taxon>Neoptera</taxon>
        <taxon>Endopterygota</taxon>
        <taxon>Hymenoptera</taxon>
        <taxon>Apocrita</taxon>
        <taxon>Aculeata</taxon>
        <taxon>Apoidea</taxon>
        <taxon>Anthophila</taxon>
        <taxon>Apidae</taxon>
        <taxon>Eufriesea</taxon>
    </lineage>
</organism>
<dbReference type="CDD" id="cd01885">
    <property type="entry name" value="EF2"/>
    <property type="match status" value="1"/>
</dbReference>
<feature type="compositionally biased region" description="Polar residues" evidence="11">
    <location>
        <begin position="308"/>
        <end position="318"/>
    </location>
</feature>
<dbReference type="Gene3D" id="3.40.50.300">
    <property type="entry name" value="P-loop containing nucleotide triphosphate hydrolases"/>
    <property type="match status" value="1"/>
</dbReference>
<dbReference type="CDD" id="cd01681">
    <property type="entry name" value="aeEF2_snRNP_like_IV"/>
    <property type="match status" value="1"/>
</dbReference>
<feature type="compositionally biased region" description="Polar residues" evidence="11">
    <location>
        <begin position="53"/>
        <end position="65"/>
    </location>
</feature>
<evidence type="ECO:0000256" key="6">
    <source>
        <dbReference type="ARBA" id="ARBA00022771"/>
    </source>
</evidence>
<evidence type="ECO:0000259" key="12">
    <source>
        <dbReference type="PROSITE" id="PS51722"/>
    </source>
</evidence>
<evidence type="ECO:0000259" key="13">
    <source>
        <dbReference type="PROSITE" id="PS52027"/>
    </source>
</evidence>
<dbReference type="SMART" id="SM00889">
    <property type="entry name" value="EFG_IV"/>
    <property type="match status" value="1"/>
</dbReference>
<dbReference type="Gene3D" id="3.30.230.10">
    <property type="match status" value="1"/>
</dbReference>
<evidence type="ECO:0000256" key="7">
    <source>
        <dbReference type="ARBA" id="ARBA00022833"/>
    </source>
</evidence>
<dbReference type="InterPro" id="IPR049899">
    <property type="entry name" value="Znf_C2HC_C3H"/>
</dbReference>
<dbReference type="PROSITE" id="PS52027">
    <property type="entry name" value="ZF_C2HC_C3H"/>
    <property type="match status" value="4"/>
</dbReference>
<feature type="compositionally biased region" description="Low complexity" evidence="11">
    <location>
        <begin position="192"/>
        <end position="201"/>
    </location>
</feature>
<feature type="region of interest" description="Disordered" evidence="11">
    <location>
        <begin position="100"/>
        <end position="133"/>
    </location>
</feature>
<evidence type="ECO:0000256" key="3">
    <source>
        <dbReference type="ARBA" id="ARBA00022723"/>
    </source>
</evidence>
<keyword evidence="2" id="KW-0963">Cytoplasm</keyword>
<keyword evidence="9" id="KW-0342">GTP-binding</keyword>
<dbReference type="CDD" id="cd16261">
    <property type="entry name" value="EF2_snRNP_III"/>
    <property type="match status" value="1"/>
</dbReference>
<dbReference type="InterPro" id="IPR020568">
    <property type="entry name" value="Ribosomal_Su5_D2-typ_SF"/>
</dbReference>
<dbReference type="InterPro" id="IPR005225">
    <property type="entry name" value="Small_GTP-bd"/>
</dbReference>
<evidence type="ECO:0000256" key="5">
    <source>
        <dbReference type="ARBA" id="ARBA00022768"/>
    </source>
</evidence>
<evidence type="ECO:0000256" key="10">
    <source>
        <dbReference type="PROSITE-ProRule" id="PRU01371"/>
    </source>
</evidence>
<dbReference type="GO" id="GO:0005829">
    <property type="term" value="C:cytosol"/>
    <property type="evidence" value="ECO:0007669"/>
    <property type="project" value="TreeGrafter"/>
</dbReference>
<evidence type="ECO:0000256" key="1">
    <source>
        <dbReference type="ARBA" id="ARBA00004496"/>
    </source>
</evidence>
<dbReference type="InterPro" id="IPR041095">
    <property type="entry name" value="EFG_II"/>
</dbReference>
<dbReference type="InterPro" id="IPR004161">
    <property type="entry name" value="EFTu-like_2"/>
</dbReference>
<keyword evidence="6 10" id="KW-0863">Zinc-finger</keyword>
<dbReference type="InterPro" id="IPR009000">
    <property type="entry name" value="Transl_B-barrel_sf"/>
</dbReference>
<dbReference type="FunFam" id="3.30.230.10:FF:000006">
    <property type="entry name" value="Translation elongation factor 2"/>
    <property type="match status" value="1"/>
</dbReference>
<dbReference type="Pfam" id="PF03144">
    <property type="entry name" value="GTP_EFTU_D2"/>
    <property type="match status" value="1"/>
</dbReference>
<feature type="compositionally biased region" description="Basic and acidic residues" evidence="11">
    <location>
        <begin position="289"/>
        <end position="307"/>
    </location>
</feature>
<dbReference type="Pfam" id="PF13913">
    <property type="entry name" value="zf-C2HC_2"/>
    <property type="match status" value="5"/>
</dbReference>
<dbReference type="NCBIfam" id="TIGR00231">
    <property type="entry name" value="small_GTP"/>
    <property type="match status" value="1"/>
</dbReference>
<dbReference type="Pfam" id="PF00009">
    <property type="entry name" value="GTP_EFTU"/>
    <property type="match status" value="1"/>
</dbReference>
<feature type="region of interest" description="Disordered" evidence="11">
    <location>
        <begin position="180"/>
        <end position="202"/>
    </location>
</feature>
<dbReference type="PANTHER" id="PTHR42908">
    <property type="entry name" value="TRANSLATION ELONGATION FACTOR-RELATED"/>
    <property type="match status" value="1"/>
</dbReference>
<dbReference type="PROSITE" id="PS51722">
    <property type="entry name" value="G_TR_2"/>
    <property type="match status" value="1"/>
</dbReference>
<dbReference type="SUPFAM" id="SSF50447">
    <property type="entry name" value="Translation proteins"/>
    <property type="match status" value="1"/>
</dbReference>
<evidence type="ECO:0000256" key="11">
    <source>
        <dbReference type="SAM" id="MobiDB-lite"/>
    </source>
</evidence>
<dbReference type="FunFam" id="3.30.70.870:FF:000002">
    <property type="entry name" value="Translation elongation factor 2"/>
    <property type="match status" value="1"/>
</dbReference>
<keyword evidence="5 14" id="KW-0251">Elongation factor</keyword>
<dbReference type="GO" id="GO:0003746">
    <property type="term" value="F:translation elongation factor activity"/>
    <property type="evidence" value="ECO:0007669"/>
    <property type="project" value="UniProtKB-KW"/>
</dbReference>
<dbReference type="InterPro" id="IPR014721">
    <property type="entry name" value="Ribsml_uS5_D2-typ_fold_subgr"/>
</dbReference>
<evidence type="ECO:0000313" key="15">
    <source>
        <dbReference type="Proteomes" id="UP000250275"/>
    </source>
</evidence>
<feature type="region of interest" description="Disordered" evidence="11">
    <location>
        <begin position="413"/>
        <end position="444"/>
    </location>
</feature>
<feature type="domain" description="C2HC/C3H-type" evidence="13">
    <location>
        <begin position="327"/>
        <end position="356"/>
    </location>
</feature>
<dbReference type="SMART" id="SM00838">
    <property type="entry name" value="EFG_C"/>
    <property type="match status" value="1"/>
</dbReference>
<dbReference type="PROSITE" id="PS00301">
    <property type="entry name" value="G_TR_1"/>
    <property type="match status" value="1"/>
</dbReference>
<dbReference type="GO" id="GO:0008270">
    <property type="term" value="F:zinc ion binding"/>
    <property type="evidence" value="ECO:0007669"/>
    <property type="project" value="UniProtKB-KW"/>
</dbReference>
<feature type="domain" description="C2HC/C3H-type" evidence="13">
    <location>
        <begin position="445"/>
        <end position="474"/>
    </location>
</feature>
<proteinExistence type="predicted"/>
<dbReference type="GO" id="GO:0003924">
    <property type="term" value="F:GTPase activity"/>
    <property type="evidence" value="ECO:0007669"/>
    <property type="project" value="InterPro"/>
</dbReference>
<keyword evidence="3" id="KW-0479">Metal-binding</keyword>
<dbReference type="Proteomes" id="UP000250275">
    <property type="component" value="Unassembled WGS sequence"/>
</dbReference>
<dbReference type="InterPro" id="IPR000795">
    <property type="entry name" value="T_Tr_GTP-bd_dom"/>
</dbReference>
<dbReference type="Pfam" id="PF03764">
    <property type="entry name" value="EFG_IV"/>
    <property type="match status" value="1"/>
</dbReference>
<feature type="region of interest" description="Disordered" evidence="11">
    <location>
        <begin position="473"/>
        <end position="497"/>
    </location>
</feature>
<keyword evidence="15" id="KW-1185">Reference proteome</keyword>
<dbReference type="CDD" id="cd04096">
    <property type="entry name" value="eEF2_snRNP_like_C"/>
    <property type="match status" value="1"/>
</dbReference>
<dbReference type="EMBL" id="KQ759828">
    <property type="protein sequence ID" value="OAD62656.1"/>
    <property type="molecule type" value="Genomic_DNA"/>
</dbReference>